<dbReference type="Pfam" id="PF00089">
    <property type="entry name" value="Trypsin"/>
    <property type="match status" value="1"/>
</dbReference>
<dbReference type="GO" id="GO:0006508">
    <property type="term" value="P:proteolysis"/>
    <property type="evidence" value="ECO:0007669"/>
    <property type="project" value="UniProtKB-KW"/>
</dbReference>
<comment type="caution">
    <text evidence="8">The sequence shown here is derived from an EMBL/GenBank/DDBJ whole genome shotgun (WGS) entry which is preliminary data.</text>
</comment>
<evidence type="ECO:0000256" key="1">
    <source>
        <dbReference type="ARBA" id="ARBA00022670"/>
    </source>
</evidence>
<dbReference type="PANTHER" id="PTHR24252:SF17">
    <property type="entry name" value="SUPPRESSOR OF TUMORIGENICITY 14 PROTEIN HOMOLOG-RELATED"/>
    <property type="match status" value="1"/>
</dbReference>
<keyword evidence="6" id="KW-0732">Signal</keyword>
<evidence type="ECO:0000256" key="6">
    <source>
        <dbReference type="SAM" id="SignalP"/>
    </source>
</evidence>
<gene>
    <name evidence="8" type="ORF">CAUJ_LOCUS10323</name>
</gene>
<dbReference type="AlphaFoldDB" id="A0A8S1HFA6"/>
<protein>
    <recommendedName>
        <fullName evidence="7">Peptidase S1 domain-containing protein</fullName>
    </recommendedName>
</protein>
<evidence type="ECO:0000256" key="3">
    <source>
        <dbReference type="ARBA" id="ARBA00023157"/>
    </source>
</evidence>
<keyword evidence="9" id="KW-1185">Reference proteome</keyword>
<evidence type="ECO:0000256" key="5">
    <source>
        <dbReference type="RuleBase" id="RU363034"/>
    </source>
</evidence>
<comment type="similarity">
    <text evidence="4">Belongs to the peptidase S1 family. CLIP subfamily.</text>
</comment>
<dbReference type="PROSITE" id="PS50240">
    <property type="entry name" value="TRYPSIN_DOM"/>
    <property type="match status" value="1"/>
</dbReference>
<dbReference type="SMART" id="SM00020">
    <property type="entry name" value="Tryp_SPc"/>
    <property type="match status" value="1"/>
</dbReference>
<evidence type="ECO:0000256" key="4">
    <source>
        <dbReference type="ARBA" id="ARBA00024195"/>
    </source>
</evidence>
<dbReference type="FunFam" id="2.40.10.10:FF:000068">
    <property type="entry name" value="transmembrane protease serine 2"/>
    <property type="match status" value="1"/>
</dbReference>
<keyword evidence="2 5" id="KW-0378">Hydrolase</keyword>
<organism evidence="8 9">
    <name type="scientific">Caenorhabditis auriculariae</name>
    <dbReference type="NCBI Taxonomy" id="2777116"/>
    <lineage>
        <taxon>Eukaryota</taxon>
        <taxon>Metazoa</taxon>
        <taxon>Ecdysozoa</taxon>
        <taxon>Nematoda</taxon>
        <taxon>Chromadorea</taxon>
        <taxon>Rhabditida</taxon>
        <taxon>Rhabditina</taxon>
        <taxon>Rhabditomorpha</taxon>
        <taxon>Rhabditoidea</taxon>
        <taxon>Rhabditidae</taxon>
        <taxon>Peloderinae</taxon>
        <taxon>Caenorhabditis</taxon>
    </lineage>
</organism>
<reference evidence="8" key="1">
    <citation type="submission" date="2020-10" db="EMBL/GenBank/DDBJ databases">
        <authorList>
            <person name="Kikuchi T."/>
        </authorList>
    </citation>
    <scope>NUCLEOTIDE SEQUENCE</scope>
    <source>
        <strain evidence="8">NKZ352</strain>
    </source>
</reference>
<evidence type="ECO:0000313" key="8">
    <source>
        <dbReference type="EMBL" id="CAD6194404.1"/>
    </source>
</evidence>
<keyword evidence="3" id="KW-1015">Disulfide bond</keyword>
<keyword evidence="5" id="KW-0720">Serine protease</keyword>
<dbReference type="InterPro" id="IPR001314">
    <property type="entry name" value="Peptidase_S1A"/>
</dbReference>
<sequence length="268" mass="29660">MLFQKWIFAVFLPVLIKSDDQCGRHADTDSMAEARAFLGPFGADNSTQLPEHRLIGGVETKPRTWPWTVQLLLHGHHRCGGALIDSQFVLTAAHCLSRNQIPQHYTVRVGGQQSHTGSKHRVVQFSSHFLYNVGAPTANDLSIAQIDPPVNISENARTICLPKWPVEEKSNLCGNRLGIICNNLPQFAGRLHYSSMICAGYNHGSIDSCQGDSGGPLMCANEGRWEVAGIVSWGYGCGRPRNPGIYSNVFAAKAWIEMEMFRMKLLTR</sequence>
<dbReference type="CDD" id="cd00190">
    <property type="entry name" value="Tryp_SPc"/>
    <property type="match status" value="1"/>
</dbReference>
<dbReference type="PROSITE" id="PS00134">
    <property type="entry name" value="TRYPSIN_HIS"/>
    <property type="match status" value="1"/>
</dbReference>
<feature type="signal peptide" evidence="6">
    <location>
        <begin position="1"/>
        <end position="18"/>
    </location>
</feature>
<dbReference type="InterPro" id="IPR043504">
    <property type="entry name" value="Peptidase_S1_PA_chymotrypsin"/>
</dbReference>
<dbReference type="InterPro" id="IPR033116">
    <property type="entry name" value="TRYPSIN_SER"/>
</dbReference>
<dbReference type="PRINTS" id="PR00722">
    <property type="entry name" value="CHYMOTRYPSIN"/>
</dbReference>
<dbReference type="InterPro" id="IPR009003">
    <property type="entry name" value="Peptidase_S1_PA"/>
</dbReference>
<evidence type="ECO:0000313" key="9">
    <source>
        <dbReference type="Proteomes" id="UP000835052"/>
    </source>
</evidence>
<feature type="domain" description="Peptidase S1" evidence="7">
    <location>
        <begin position="54"/>
        <end position="261"/>
    </location>
</feature>
<dbReference type="FunFam" id="2.40.10.10:FF:000002">
    <property type="entry name" value="Transmembrane protease serine"/>
    <property type="match status" value="1"/>
</dbReference>
<dbReference type="GO" id="GO:0004252">
    <property type="term" value="F:serine-type endopeptidase activity"/>
    <property type="evidence" value="ECO:0007669"/>
    <property type="project" value="InterPro"/>
</dbReference>
<dbReference type="PANTHER" id="PTHR24252">
    <property type="entry name" value="ACROSIN-RELATED"/>
    <property type="match status" value="1"/>
</dbReference>
<name>A0A8S1HFA6_9PELO</name>
<dbReference type="InterPro" id="IPR018114">
    <property type="entry name" value="TRYPSIN_HIS"/>
</dbReference>
<dbReference type="InterPro" id="IPR001254">
    <property type="entry name" value="Trypsin_dom"/>
</dbReference>
<dbReference type="SUPFAM" id="SSF50494">
    <property type="entry name" value="Trypsin-like serine proteases"/>
    <property type="match status" value="1"/>
</dbReference>
<dbReference type="Gene3D" id="2.40.10.10">
    <property type="entry name" value="Trypsin-like serine proteases"/>
    <property type="match status" value="2"/>
</dbReference>
<dbReference type="PROSITE" id="PS00135">
    <property type="entry name" value="TRYPSIN_SER"/>
    <property type="match status" value="1"/>
</dbReference>
<evidence type="ECO:0000259" key="7">
    <source>
        <dbReference type="PROSITE" id="PS50240"/>
    </source>
</evidence>
<dbReference type="EMBL" id="CAJGYM010000044">
    <property type="protein sequence ID" value="CAD6194404.1"/>
    <property type="molecule type" value="Genomic_DNA"/>
</dbReference>
<dbReference type="OrthoDB" id="5912168at2759"/>
<dbReference type="Proteomes" id="UP000835052">
    <property type="component" value="Unassembled WGS sequence"/>
</dbReference>
<feature type="chain" id="PRO_5035864924" description="Peptidase S1 domain-containing protein" evidence="6">
    <location>
        <begin position="19"/>
        <end position="268"/>
    </location>
</feature>
<evidence type="ECO:0000256" key="2">
    <source>
        <dbReference type="ARBA" id="ARBA00022801"/>
    </source>
</evidence>
<proteinExistence type="inferred from homology"/>
<accession>A0A8S1HFA6</accession>
<keyword evidence="1 5" id="KW-0645">Protease</keyword>